<proteinExistence type="predicted"/>
<dbReference type="AlphaFoldDB" id="A0A5C3KML3"/>
<feature type="compositionally biased region" description="Polar residues" evidence="1">
    <location>
        <begin position="152"/>
        <end position="168"/>
    </location>
</feature>
<dbReference type="STRING" id="230819.A0A5C3KML3"/>
<feature type="region of interest" description="Disordered" evidence="1">
    <location>
        <begin position="379"/>
        <end position="441"/>
    </location>
</feature>
<feature type="region of interest" description="Disordered" evidence="1">
    <location>
        <begin position="127"/>
        <end position="246"/>
    </location>
</feature>
<dbReference type="Proteomes" id="UP000307440">
    <property type="component" value="Unassembled WGS sequence"/>
</dbReference>
<organism evidence="2 3">
    <name type="scientific">Coprinopsis marcescibilis</name>
    <name type="common">Agaric fungus</name>
    <name type="synonym">Psathyrella marcescibilis</name>
    <dbReference type="NCBI Taxonomy" id="230819"/>
    <lineage>
        <taxon>Eukaryota</taxon>
        <taxon>Fungi</taxon>
        <taxon>Dikarya</taxon>
        <taxon>Basidiomycota</taxon>
        <taxon>Agaricomycotina</taxon>
        <taxon>Agaricomycetes</taxon>
        <taxon>Agaricomycetidae</taxon>
        <taxon>Agaricales</taxon>
        <taxon>Agaricineae</taxon>
        <taxon>Psathyrellaceae</taxon>
        <taxon>Coprinopsis</taxon>
    </lineage>
</organism>
<protein>
    <submittedName>
        <fullName evidence="2">Uncharacterized protein</fullName>
    </submittedName>
</protein>
<feature type="compositionally biased region" description="Polar residues" evidence="1">
    <location>
        <begin position="211"/>
        <end position="222"/>
    </location>
</feature>
<feature type="compositionally biased region" description="Polar residues" evidence="1">
    <location>
        <begin position="390"/>
        <end position="400"/>
    </location>
</feature>
<dbReference type="EMBL" id="ML210278">
    <property type="protein sequence ID" value="TFK21103.1"/>
    <property type="molecule type" value="Genomic_DNA"/>
</dbReference>
<name>A0A5C3KML3_COPMA</name>
<accession>A0A5C3KML3</accession>
<evidence type="ECO:0000313" key="3">
    <source>
        <dbReference type="Proteomes" id="UP000307440"/>
    </source>
</evidence>
<feature type="compositionally biased region" description="Low complexity" evidence="1">
    <location>
        <begin position="424"/>
        <end position="437"/>
    </location>
</feature>
<feature type="compositionally biased region" description="Pro residues" evidence="1">
    <location>
        <begin position="175"/>
        <end position="184"/>
    </location>
</feature>
<keyword evidence="3" id="KW-1185">Reference proteome</keyword>
<gene>
    <name evidence="2" type="ORF">FA15DRAFT_672886</name>
</gene>
<reference evidence="2 3" key="1">
    <citation type="journal article" date="2019" name="Nat. Ecol. Evol.">
        <title>Megaphylogeny resolves global patterns of mushroom evolution.</title>
        <authorList>
            <person name="Varga T."/>
            <person name="Krizsan K."/>
            <person name="Foldi C."/>
            <person name="Dima B."/>
            <person name="Sanchez-Garcia M."/>
            <person name="Sanchez-Ramirez S."/>
            <person name="Szollosi G.J."/>
            <person name="Szarkandi J.G."/>
            <person name="Papp V."/>
            <person name="Albert L."/>
            <person name="Andreopoulos W."/>
            <person name="Angelini C."/>
            <person name="Antonin V."/>
            <person name="Barry K.W."/>
            <person name="Bougher N.L."/>
            <person name="Buchanan P."/>
            <person name="Buyck B."/>
            <person name="Bense V."/>
            <person name="Catcheside P."/>
            <person name="Chovatia M."/>
            <person name="Cooper J."/>
            <person name="Damon W."/>
            <person name="Desjardin D."/>
            <person name="Finy P."/>
            <person name="Geml J."/>
            <person name="Haridas S."/>
            <person name="Hughes K."/>
            <person name="Justo A."/>
            <person name="Karasinski D."/>
            <person name="Kautmanova I."/>
            <person name="Kiss B."/>
            <person name="Kocsube S."/>
            <person name="Kotiranta H."/>
            <person name="LaButti K.M."/>
            <person name="Lechner B.E."/>
            <person name="Liimatainen K."/>
            <person name="Lipzen A."/>
            <person name="Lukacs Z."/>
            <person name="Mihaltcheva S."/>
            <person name="Morgado L.N."/>
            <person name="Niskanen T."/>
            <person name="Noordeloos M.E."/>
            <person name="Ohm R.A."/>
            <person name="Ortiz-Santana B."/>
            <person name="Ovrebo C."/>
            <person name="Racz N."/>
            <person name="Riley R."/>
            <person name="Savchenko A."/>
            <person name="Shiryaev A."/>
            <person name="Soop K."/>
            <person name="Spirin V."/>
            <person name="Szebenyi C."/>
            <person name="Tomsovsky M."/>
            <person name="Tulloss R.E."/>
            <person name="Uehling J."/>
            <person name="Grigoriev I.V."/>
            <person name="Vagvolgyi C."/>
            <person name="Papp T."/>
            <person name="Martin F.M."/>
            <person name="Miettinen O."/>
            <person name="Hibbett D.S."/>
            <person name="Nagy L.G."/>
        </authorList>
    </citation>
    <scope>NUCLEOTIDE SEQUENCE [LARGE SCALE GENOMIC DNA]</scope>
    <source>
        <strain evidence="2 3">CBS 121175</strain>
    </source>
</reference>
<evidence type="ECO:0000313" key="2">
    <source>
        <dbReference type="EMBL" id="TFK21103.1"/>
    </source>
</evidence>
<sequence>MSFKDPDPLHLVGSPAFFPAFLNYIRSLSNSPSLPLDAVIIKSILLCIVAGDKNLILRTPEEDIGAVVKLVVWTLSYIFNYPTQKVRLRSYSSNISPAAFLRSIFLSSGHPYGSEEDVHKTSLRVTGGLHPTKLSRSTSRGRLTSEHARSISYPNDLSQVHSTSHSTQPRTLPVFVPPPPPSYPPESNHSKFQFPAGGTSEPDAYRPRTAPHTTSPRLQHSYTDPAPTRDTHFRGNDSTSSMMHDNSKSLELPHALVLSGLEKAGEPLQRALVGLLSNKHITAAELNLDERSRRDARTAYPYGASGQEDDGPGVWTLPPGFISIYVCRIDTKERPAIHRSLLDMFAMSHNILVAKSVQYSLRSLTSTLHHGGYSISHSNPGSPAFAGNSPLPQTQAQTFTPPYFSKPVTLPPHSPQPFTRHRNLSSSSSATPASAPLPENPILPQRFVQTLKWYYQKTYLAPRLEIYLSDLFAAARHHPRLDGMLLTAAARKDAESLARAARVIGADLTGMELVRPPGHLIKDEHGHEHVGEGDDVSEYYDPSNLTNSPGRHNAHLYRGNNYLGVEESSRTHLLRKESSVFPSNVSNVHSGVSTTRDFGIHVVPESDEDGAAKAKKEREEMMALVEVLDVTEADVARVMPRVVTHRLRLRSGPEEEVLASAVFGATFGQGFPVAAEDGGDRDGDELNGHGGGYAYDDDMGIKDILVDILNKV</sequence>
<dbReference type="OrthoDB" id="5582146at2759"/>
<evidence type="ECO:0000256" key="1">
    <source>
        <dbReference type="SAM" id="MobiDB-lite"/>
    </source>
</evidence>